<dbReference type="InterPro" id="IPR024530">
    <property type="entry name" value="QSregVF_b"/>
</dbReference>
<evidence type="ECO:0000313" key="1">
    <source>
        <dbReference type="EMBL" id="MCK0538646.1"/>
    </source>
</evidence>
<dbReference type="Proteomes" id="UP001165524">
    <property type="component" value="Unassembled WGS sequence"/>
</dbReference>
<proteinExistence type="predicted"/>
<evidence type="ECO:0000313" key="2">
    <source>
        <dbReference type="Proteomes" id="UP001165524"/>
    </source>
</evidence>
<name>A0ABT0E9Z5_9GAMM</name>
<dbReference type="RefSeq" id="WP_246953464.1">
    <property type="nucleotide sequence ID" value="NZ_JALKII010000011.1"/>
</dbReference>
<comment type="caution">
    <text evidence="1">The sequence shown here is derived from an EMBL/GenBank/DDBJ whole genome shotgun (WGS) entry which is preliminary data.</text>
</comment>
<accession>A0ABT0E9Z5</accession>
<organism evidence="1 2">
    <name type="scientific">Alcanivorax quisquiliarum</name>
    <dbReference type="NCBI Taxonomy" id="2933565"/>
    <lineage>
        <taxon>Bacteria</taxon>
        <taxon>Pseudomonadati</taxon>
        <taxon>Pseudomonadota</taxon>
        <taxon>Gammaproteobacteria</taxon>
        <taxon>Oceanospirillales</taxon>
        <taxon>Alcanivoracaceae</taxon>
        <taxon>Alcanivorax</taxon>
    </lineage>
</organism>
<reference evidence="1" key="1">
    <citation type="submission" date="2022-04" db="EMBL/GenBank/DDBJ databases">
        <title>Alcanivorax sp. CY1518 draft genome sequence.</title>
        <authorList>
            <person name="Zhao G."/>
            <person name="An M."/>
        </authorList>
    </citation>
    <scope>NUCLEOTIDE SEQUENCE</scope>
    <source>
        <strain evidence="1">CY1518</strain>
    </source>
</reference>
<protein>
    <submittedName>
        <fullName evidence="1">DUF3820 family protein</fullName>
    </submittedName>
</protein>
<gene>
    <name evidence="1" type="ORF">MU846_13105</name>
</gene>
<dbReference type="EMBL" id="JALKII010000011">
    <property type="protein sequence ID" value="MCK0538646.1"/>
    <property type="molecule type" value="Genomic_DNA"/>
</dbReference>
<keyword evidence="2" id="KW-1185">Reference proteome</keyword>
<dbReference type="Pfam" id="PF12843">
    <property type="entry name" value="QSregVF_b"/>
    <property type="match status" value="1"/>
</dbReference>
<sequence length="76" mass="8708">MTESENTRNELLSAVNQIMPYGKYAGRKLLELPEPYLVWHHSKGFPEGRLGRQLALIYEIKLNGLEEMLAPLLQTP</sequence>